<keyword evidence="1 7" id="KW-0808">Transferase</keyword>
<keyword evidence="7" id="KW-0964">Secreted</keyword>
<comment type="similarity">
    <text evidence="5">Belongs to the glycosyl hydrolase 16 family. XTH group 1 subfamily.</text>
</comment>
<dbReference type="FunFam" id="2.60.120.200:FF:000025">
    <property type="entry name" value="Xyloglucan endotransglucosylase/hydrolase"/>
    <property type="match status" value="1"/>
</dbReference>
<dbReference type="InterPro" id="IPR013320">
    <property type="entry name" value="ConA-like_dom_sf"/>
</dbReference>
<evidence type="ECO:0000256" key="2">
    <source>
        <dbReference type="ARBA" id="ARBA00022801"/>
    </source>
</evidence>
<feature type="domain" description="GH16" evidence="8">
    <location>
        <begin position="22"/>
        <end position="219"/>
    </location>
</feature>
<evidence type="ECO:0000313" key="9">
    <source>
        <dbReference type="EMBL" id="CAI9107421.1"/>
    </source>
</evidence>
<keyword evidence="10" id="KW-1185">Reference proteome</keyword>
<evidence type="ECO:0000256" key="4">
    <source>
        <dbReference type="ARBA" id="ARBA00023295"/>
    </source>
</evidence>
<feature type="active site" description="Nucleophile" evidence="6">
    <location>
        <position position="106"/>
    </location>
</feature>
<evidence type="ECO:0000256" key="7">
    <source>
        <dbReference type="RuleBase" id="RU361120"/>
    </source>
</evidence>
<dbReference type="Proteomes" id="UP001161247">
    <property type="component" value="Chromosome 5"/>
</dbReference>
<evidence type="ECO:0000259" key="8">
    <source>
        <dbReference type="PROSITE" id="PS51762"/>
    </source>
</evidence>
<dbReference type="SUPFAM" id="SSF49899">
    <property type="entry name" value="Concanavalin A-like lectins/glucanases"/>
    <property type="match status" value="1"/>
</dbReference>
<dbReference type="GO" id="GO:0016762">
    <property type="term" value="F:xyloglucan:xyloglucosyl transferase activity"/>
    <property type="evidence" value="ECO:0007669"/>
    <property type="project" value="UniProtKB-EC"/>
</dbReference>
<dbReference type="GO" id="GO:0048046">
    <property type="term" value="C:apoplast"/>
    <property type="evidence" value="ECO:0007669"/>
    <property type="project" value="UniProtKB-SubCell"/>
</dbReference>
<evidence type="ECO:0000313" key="10">
    <source>
        <dbReference type="Proteomes" id="UP001161247"/>
    </source>
</evidence>
<dbReference type="Gene3D" id="2.60.120.200">
    <property type="match status" value="1"/>
</dbReference>
<evidence type="ECO:0000256" key="5">
    <source>
        <dbReference type="ARBA" id="ARBA00038488"/>
    </source>
</evidence>
<dbReference type="CDD" id="cd02176">
    <property type="entry name" value="GH16_XET"/>
    <property type="match status" value="1"/>
</dbReference>
<feature type="active site" description="Proton donor" evidence="6">
    <location>
        <position position="110"/>
    </location>
</feature>
<name>A0AAV1DK50_OLDCO</name>
<dbReference type="PRINTS" id="PR00737">
    <property type="entry name" value="GLHYDRLASE16"/>
</dbReference>
<accession>A0AAV1DK50</accession>
<keyword evidence="7" id="KW-0134">Cell wall</keyword>
<dbReference type="Pfam" id="PF06955">
    <property type="entry name" value="XET_C"/>
    <property type="match status" value="1"/>
</dbReference>
<dbReference type="InterPro" id="IPR044791">
    <property type="entry name" value="Beta-glucanase/XTH"/>
</dbReference>
<dbReference type="EC" id="2.4.1.207" evidence="7"/>
<dbReference type="InterPro" id="IPR000757">
    <property type="entry name" value="Beta-glucanase-like"/>
</dbReference>
<dbReference type="PROSITE" id="PS51762">
    <property type="entry name" value="GH16_2"/>
    <property type="match status" value="1"/>
</dbReference>
<dbReference type="GO" id="GO:0004553">
    <property type="term" value="F:hydrolase activity, hydrolyzing O-glycosyl compounds"/>
    <property type="evidence" value="ECO:0007669"/>
    <property type="project" value="InterPro"/>
</dbReference>
<dbReference type="GO" id="GO:0071555">
    <property type="term" value="P:cell wall organization"/>
    <property type="evidence" value="ECO:0007669"/>
    <property type="project" value="UniProtKB-KW"/>
</dbReference>
<dbReference type="EMBL" id="OX459122">
    <property type="protein sequence ID" value="CAI9107421.1"/>
    <property type="molecule type" value="Genomic_DNA"/>
</dbReference>
<organism evidence="9 10">
    <name type="scientific">Oldenlandia corymbosa var. corymbosa</name>
    <dbReference type="NCBI Taxonomy" id="529605"/>
    <lineage>
        <taxon>Eukaryota</taxon>
        <taxon>Viridiplantae</taxon>
        <taxon>Streptophyta</taxon>
        <taxon>Embryophyta</taxon>
        <taxon>Tracheophyta</taxon>
        <taxon>Spermatophyta</taxon>
        <taxon>Magnoliopsida</taxon>
        <taxon>eudicotyledons</taxon>
        <taxon>Gunneridae</taxon>
        <taxon>Pentapetalae</taxon>
        <taxon>asterids</taxon>
        <taxon>lamiids</taxon>
        <taxon>Gentianales</taxon>
        <taxon>Rubiaceae</taxon>
        <taxon>Rubioideae</taxon>
        <taxon>Spermacoceae</taxon>
        <taxon>Hedyotis-Oldenlandia complex</taxon>
        <taxon>Oldenlandia</taxon>
    </lineage>
</organism>
<evidence type="ECO:0000256" key="1">
    <source>
        <dbReference type="ARBA" id="ARBA00022679"/>
    </source>
</evidence>
<keyword evidence="3" id="KW-1015">Disulfide bond</keyword>
<keyword evidence="7" id="KW-0052">Apoplast</keyword>
<sequence length="289" mass="32740">MSCDLIIIGTLLTAFIACHSVICSAAKDVSFDENYAVTYGYDHVKFLNQGKSELQISLDQSSGAGFGSKVKYGSGFFEMSLKLPPHDSAGVVTTFYLHSGTAAHDELDFEFLGNREGKPITLQTNVFSNGVGNREQRMILWFDPSADYHSYKILWNHHQIVFFVDHIPIRIYKNNEAIGVGYPSQSMQVLASIWNGDDWATDGGKTKVNWSHAPFTTHYKGFNVYGCGSITNHVEGCSSTKYWWNQKKFWELNKVQEKHYKDIKKHINYNYCSDKSRYPVPPPECATNE</sequence>
<reference evidence="9" key="1">
    <citation type="submission" date="2023-03" db="EMBL/GenBank/DDBJ databases">
        <authorList>
            <person name="Julca I."/>
        </authorList>
    </citation>
    <scope>NUCLEOTIDE SEQUENCE</scope>
</reference>
<dbReference type="GO" id="GO:0042546">
    <property type="term" value="P:cell wall biogenesis"/>
    <property type="evidence" value="ECO:0007669"/>
    <property type="project" value="InterPro"/>
</dbReference>
<gene>
    <name evidence="9" type="ORF">OLC1_LOCUS15738</name>
</gene>
<dbReference type="InterPro" id="IPR008264">
    <property type="entry name" value="Beta_glucanase"/>
</dbReference>
<keyword evidence="7" id="KW-0732">Signal</keyword>
<evidence type="ECO:0000256" key="3">
    <source>
        <dbReference type="ARBA" id="ARBA00023157"/>
    </source>
</evidence>
<dbReference type="PANTHER" id="PTHR31062">
    <property type="entry name" value="XYLOGLUCAN ENDOTRANSGLUCOSYLASE/HYDROLASE PROTEIN 8-RELATED"/>
    <property type="match status" value="1"/>
</dbReference>
<dbReference type="GO" id="GO:0010411">
    <property type="term" value="P:xyloglucan metabolic process"/>
    <property type="evidence" value="ECO:0007669"/>
    <property type="project" value="InterPro"/>
</dbReference>
<comment type="function">
    <text evidence="7">Catalyzes xyloglucan endohydrolysis (XEH) and/or endotransglycosylation (XET). Cleaves and religates xyloglucan polymers, an essential constituent of the primary cell wall, and thereby participates in cell wall construction of growing tissues.</text>
</comment>
<feature type="chain" id="PRO_5043086104" description="Xyloglucan endotransglucosylase/hydrolase" evidence="7">
    <location>
        <begin position="27"/>
        <end position="289"/>
    </location>
</feature>
<protein>
    <recommendedName>
        <fullName evidence="7">Xyloglucan endotransglucosylase/hydrolase</fullName>
        <ecNumber evidence="7">2.4.1.207</ecNumber>
    </recommendedName>
</protein>
<dbReference type="AlphaFoldDB" id="A0AAV1DK50"/>
<keyword evidence="2 7" id="KW-0378">Hydrolase</keyword>
<feature type="signal peptide" evidence="7">
    <location>
        <begin position="1"/>
        <end position="26"/>
    </location>
</feature>
<dbReference type="PIRSF" id="PIRSF005604">
    <property type="entry name" value="XET"/>
    <property type="match status" value="1"/>
</dbReference>
<keyword evidence="7" id="KW-0961">Cell wall biogenesis/degradation</keyword>
<keyword evidence="4 7" id="KW-0326">Glycosidase</keyword>
<proteinExistence type="inferred from homology"/>
<evidence type="ECO:0000256" key="6">
    <source>
        <dbReference type="PIRSR" id="PIRSR005604-1"/>
    </source>
</evidence>
<comment type="subcellular location">
    <subcellularLocation>
        <location evidence="7">Secreted</location>
        <location evidence="7">Cell wall</location>
    </subcellularLocation>
    <subcellularLocation>
        <location evidence="7">Secreted</location>
        <location evidence="7">Extracellular space</location>
        <location evidence="7">Apoplast</location>
    </subcellularLocation>
</comment>
<dbReference type="InterPro" id="IPR016455">
    <property type="entry name" value="XTH"/>
</dbReference>
<dbReference type="Pfam" id="PF00722">
    <property type="entry name" value="Glyco_hydro_16"/>
    <property type="match status" value="1"/>
</dbReference>
<dbReference type="InterPro" id="IPR010713">
    <property type="entry name" value="XET_C"/>
</dbReference>
<comment type="PTM">
    <text evidence="7">Contains at least one intrachain disulfide bond essential for its enzymatic activity.</text>
</comment>